<evidence type="ECO:0000313" key="12">
    <source>
        <dbReference type="Proteomes" id="UP000305674"/>
    </source>
</evidence>
<dbReference type="SUPFAM" id="SSF69618">
    <property type="entry name" value="HemD-like"/>
    <property type="match status" value="1"/>
</dbReference>
<proteinExistence type="inferred from homology"/>
<evidence type="ECO:0000256" key="9">
    <source>
        <dbReference type="RuleBase" id="RU366031"/>
    </source>
</evidence>
<dbReference type="EC" id="4.2.1.75" evidence="3 9"/>
<protein>
    <recommendedName>
        <fullName evidence="7 9">Uroporphyrinogen-III synthase</fullName>
        <ecNumber evidence="3 9">4.2.1.75</ecNumber>
    </recommendedName>
</protein>
<dbReference type="InterPro" id="IPR003754">
    <property type="entry name" value="4pyrrol_synth_uPrphyn_synth"/>
</dbReference>
<evidence type="ECO:0000256" key="1">
    <source>
        <dbReference type="ARBA" id="ARBA00004772"/>
    </source>
</evidence>
<evidence type="ECO:0000256" key="8">
    <source>
        <dbReference type="ARBA" id="ARBA00048617"/>
    </source>
</evidence>
<comment type="function">
    <text evidence="6 9">Catalyzes cyclization of the linear tetrapyrrole, hydroxymethylbilane, to the macrocyclic uroporphyrinogen III.</text>
</comment>
<comment type="caution">
    <text evidence="11">The sequence shown here is derived from an EMBL/GenBank/DDBJ whole genome shotgun (WGS) entry which is preliminary data.</text>
</comment>
<dbReference type="PANTHER" id="PTHR38042">
    <property type="entry name" value="UROPORPHYRINOGEN-III SYNTHASE, CHLOROPLASTIC"/>
    <property type="match status" value="1"/>
</dbReference>
<gene>
    <name evidence="11" type="ORF">FCL40_00590</name>
</gene>
<evidence type="ECO:0000259" key="10">
    <source>
        <dbReference type="Pfam" id="PF02602"/>
    </source>
</evidence>
<comment type="pathway">
    <text evidence="1 9">Porphyrin-containing compound metabolism; protoporphyrin-IX biosynthesis; coproporphyrinogen-III from 5-aminolevulinate: step 3/4.</text>
</comment>
<dbReference type="EMBL" id="SWCI01000001">
    <property type="protein sequence ID" value="TKB51086.1"/>
    <property type="molecule type" value="Genomic_DNA"/>
</dbReference>
<sequence>MHILLTRPAGRNEPLAGKLAALGWQSSCCPMVEIVSEPSPAASPLAQADAAFFVSTNAVDHAARLVDHWPRITYLAVGGATARALRQQGLQPLTAPRDNETTEGIWTLPQMDRVVGKRFVIVRGNGGREAMAKRLIAEGAEVIYWQVYRRQLPKLNGLDLAQSWQRRGVNAILATSVEILQNLFTLLPPEQHPWLTQQLWLVPVERVADAARQLGCHQTLVTGGAGDDAILESIANWKNRQ</sequence>
<dbReference type="UniPathway" id="UPA00251">
    <property type="reaction ID" value="UER00320"/>
</dbReference>
<evidence type="ECO:0000313" key="11">
    <source>
        <dbReference type="EMBL" id="TKB51086.1"/>
    </source>
</evidence>
<evidence type="ECO:0000256" key="7">
    <source>
        <dbReference type="ARBA" id="ARBA00040167"/>
    </source>
</evidence>
<dbReference type="AlphaFoldDB" id="A0A4U1BI00"/>
<comment type="catalytic activity">
    <reaction evidence="8 9">
        <text>hydroxymethylbilane = uroporphyrinogen III + H2O</text>
        <dbReference type="Rhea" id="RHEA:18965"/>
        <dbReference type="ChEBI" id="CHEBI:15377"/>
        <dbReference type="ChEBI" id="CHEBI:57308"/>
        <dbReference type="ChEBI" id="CHEBI:57845"/>
        <dbReference type="EC" id="4.2.1.75"/>
    </reaction>
</comment>
<dbReference type="Proteomes" id="UP000305674">
    <property type="component" value="Unassembled WGS sequence"/>
</dbReference>
<name>A0A4U1BI00_9GAMM</name>
<dbReference type="OrthoDB" id="9787650at2"/>
<dbReference type="Gene3D" id="3.40.50.10090">
    <property type="match status" value="2"/>
</dbReference>
<evidence type="ECO:0000256" key="5">
    <source>
        <dbReference type="ARBA" id="ARBA00023244"/>
    </source>
</evidence>
<feature type="domain" description="Tetrapyrrole biosynthesis uroporphyrinogen III synthase" evidence="10">
    <location>
        <begin position="14"/>
        <end position="221"/>
    </location>
</feature>
<dbReference type="CDD" id="cd06578">
    <property type="entry name" value="HemD"/>
    <property type="match status" value="1"/>
</dbReference>
<dbReference type="RefSeq" id="WP_136850309.1">
    <property type="nucleotide sequence ID" value="NZ_SWCI01000001.1"/>
</dbReference>
<evidence type="ECO:0000256" key="4">
    <source>
        <dbReference type="ARBA" id="ARBA00023239"/>
    </source>
</evidence>
<comment type="similarity">
    <text evidence="2 9">Belongs to the uroporphyrinogen-III synthase family.</text>
</comment>
<dbReference type="GO" id="GO:0004852">
    <property type="term" value="F:uroporphyrinogen-III synthase activity"/>
    <property type="evidence" value="ECO:0007669"/>
    <property type="project" value="UniProtKB-UniRule"/>
</dbReference>
<evidence type="ECO:0000256" key="2">
    <source>
        <dbReference type="ARBA" id="ARBA00008133"/>
    </source>
</evidence>
<keyword evidence="12" id="KW-1185">Reference proteome</keyword>
<dbReference type="PANTHER" id="PTHR38042:SF1">
    <property type="entry name" value="UROPORPHYRINOGEN-III SYNTHASE, CHLOROPLASTIC"/>
    <property type="match status" value="1"/>
</dbReference>
<organism evidence="11 12">
    <name type="scientific">Ferrimonas sediminicola</name>
    <dbReference type="NCBI Taxonomy" id="2569538"/>
    <lineage>
        <taxon>Bacteria</taxon>
        <taxon>Pseudomonadati</taxon>
        <taxon>Pseudomonadota</taxon>
        <taxon>Gammaproteobacteria</taxon>
        <taxon>Alteromonadales</taxon>
        <taxon>Ferrimonadaceae</taxon>
        <taxon>Ferrimonas</taxon>
    </lineage>
</organism>
<accession>A0A4U1BI00</accession>
<dbReference type="GO" id="GO:0006782">
    <property type="term" value="P:protoporphyrinogen IX biosynthetic process"/>
    <property type="evidence" value="ECO:0007669"/>
    <property type="project" value="UniProtKB-UniRule"/>
</dbReference>
<evidence type="ECO:0000256" key="6">
    <source>
        <dbReference type="ARBA" id="ARBA00037589"/>
    </source>
</evidence>
<dbReference type="Pfam" id="PF02602">
    <property type="entry name" value="HEM4"/>
    <property type="match status" value="1"/>
</dbReference>
<dbReference type="InterPro" id="IPR036108">
    <property type="entry name" value="4pyrrol_syn_uPrphyn_synt_sf"/>
</dbReference>
<dbReference type="InterPro" id="IPR039793">
    <property type="entry name" value="UROS/Hem4"/>
</dbReference>
<reference evidence="11 12" key="1">
    <citation type="submission" date="2019-04" db="EMBL/GenBank/DDBJ databases">
        <authorList>
            <person name="Hwang J.C."/>
        </authorList>
    </citation>
    <scope>NUCLEOTIDE SEQUENCE [LARGE SCALE GENOMIC DNA]</scope>
    <source>
        <strain evidence="11 12">IMCC35001</strain>
    </source>
</reference>
<keyword evidence="5 9" id="KW-0627">Porphyrin biosynthesis</keyword>
<keyword evidence="4 9" id="KW-0456">Lyase</keyword>
<dbReference type="GO" id="GO:0006780">
    <property type="term" value="P:uroporphyrinogen III biosynthetic process"/>
    <property type="evidence" value="ECO:0007669"/>
    <property type="project" value="UniProtKB-UniRule"/>
</dbReference>
<evidence type="ECO:0000256" key="3">
    <source>
        <dbReference type="ARBA" id="ARBA00013109"/>
    </source>
</evidence>